<dbReference type="InterPro" id="IPR007714">
    <property type="entry name" value="CFA20_dom"/>
</dbReference>
<dbReference type="OrthoDB" id="7486196at2759"/>
<dbReference type="STRING" id="44316.ENSEGOP00005009146"/>
<dbReference type="InterPro" id="IPR040441">
    <property type="entry name" value="CFA20/CFAP20DC"/>
</dbReference>
<accession>A0A3L8SFP5</accession>
<sequence length="271" mass="31015">MFKNTFQSGFLSVLYSIGSKPLQIWDKKVRNGHIKRITDNDIQSLVLEIEGTNVSTTYITCPADPKKTLGIKLPFLVMIIKNLKKYFTFEVQVLDDKNVRRRFRASNYQSTTRVKPFICTMPMRLDDGWNQIQFNLSDFTRRAYGTNYIETLRVQIHANCRIRRVYFSDRLYSEDELPAEFKLYLPVQNKAKLNSLVALRSPAKEDYMTKHHPSCTDIRQGLVGLELLSGIALDNVPRVGLSEVQGKAFSMFAKLARAEGAAERIHQTPGG</sequence>
<gene>
    <name evidence="2" type="ORF">DV515_00008095</name>
</gene>
<protein>
    <recommendedName>
        <fullName evidence="1">CFA20 domain-containing protein</fullName>
    </recommendedName>
</protein>
<dbReference type="Proteomes" id="UP000276834">
    <property type="component" value="Unassembled WGS sequence"/>
</dbReference>
<keyword evidence="3" id="KW-1185">Reference proteome</keyword>
<dbReference type="EMBL" id="QUSF01000023">
    <property type="protein sequence ID" value="RLW01278.1"/>
    <property type="molecule type" value="Genomic_DNA"/>
</dbReference>
<dbReference type="Pfam" id="PF05018">
    <property type="entry name" value="CFA20_dom"/>
    <property type="match status" value="1"/>
</dbReference>
<feature type="domain" description="CFA20" evidence="1">
    <location>
        <begin position="1"/>
        <end position="184"/>
    </location>
</feature>
<dbReference type="PANTHER" id="PTHR12458">
    <property type="entry name" value="ORF PROTEIN"/>
    <property type="match status" value="1"/>
</dbReference>
<dbReference type="AlphaFoldDB" id="A0A3L8SFP5"/>
<evidence type="ECO:0000259" key="1">
    <source>
        <dbReference type="Pfam" id="PF05018"/>
    </source>
</evidence>
<organism evidence="2 3">
    <name type="scientific">Chloebia gouldiae</name>
    <name type="common">Gouldian finch</name>
    <name type="synonym">Erythrura gouldiae</name>
    <dbReference type="NCBI Taxonomy" id="44316"/>
    <lineage>
        <taxon>Eukaryota</taxon>
        <taxon>Metazoa</taxon>
        <taxon>Chordata</taxon>
        <taxon>Craniata</taxon>
        <taxon>Vertebrata</taxon>
        <taxon>Euteleostomi</taxon>
        <taxon>Archelosauria</taxon>
        <taxon>Archosauria</taxon>
        <taxon>Dinosauria</taxon>
        <taxon>Saurischia</taxon>
        <taxon>Theropoda</taxon>
        <taxon>Coelurosauria</taxon>
        <taxon>Aves</taxon>
        <taxon>Neognathae</taxon>
        <taxon>Neoaves</taxon>
        <taxon>Telluraves</taxon>
        <taxon>Australaves</taxon>
        <taxon>Passeriformes</taxon>
        <taxon>Passeroidea</taxon>
        <taxon>Passeridae</taxon>
        <taxon>Chloebia</taxon>
    </lineage>
</organism>
<evidence type="ECO:0000313" key="3">
    <source>
        <dbReference type="Proteomes" id="UP000276834"/>
    </source>
</evidence>
<comment type="caution">
    <text evidence="2">The sequence shown here is derived from an EMBL/GenBank/DDBJ whole genome shotgun (WGS) entry which is preliminary data.</text>
</comment>
<proteinExistence type="predicted"/>
<reference evidence="2 3" key="1">
    <citation type="journal article" date="2018" name="Proc. R. Soc. B">
        <title>A non-coding region near Follistatin controls head colour polymorphism in the Gouldian finch.</title>
        <authorList>
            <person name="Toomey M.B."/>
            <person name="Marques C.I."/>
            <person name="Andrade P."/>
            <person name="Araujo P.M."/>
            <person name="Sabatino S."/>
            <person name="Gazda M.A."/>
            <person name="Afonso S."/>
            <person name="Lopes R.J."/>
            <person name="Corbo J.C."/>
            <person name="Carneiro M."/>
        </authorList>
    </citation>
    <scope>NUCLEOTIDE SEQUENCE [LARGE SCALE GENOMIC DNA]</scope>
    <source>
        <strain evidence="2">Red01</strain>
        <tissue evidence="2">Muscle</tissue>
    </source>
</reference>
<evidence type="ECO:0000313" key="2">
    <source>
        <dbReference type="EMBL" id="RLW01278.1"/>
    </source>
</evidence>
<name>A0A3L8SFP5_CHLGU</name>